<keyword evidence="4" id="KW-1185">Reference proteome</keyword>
<gene>
    <name evidence="3" type="ORF">GU926_03350</name>
</gene>
<evidence type="ECO:0000259" key="2">
    <source>
        <dbReference type="Pfam" id="PF18962"/>
    </source>
</evidence>
<evidence type="ECO:0000256" key="1">
    <source>
        <dbReference type="SAM" id="SignalP"/>
    </source>
</evidence>
<dbReference type="RefSeq" id="WP_160689004.1">
    <property type="nucleotide sequence ID" value="NZ_CP047897.1"/>
</dbReference>
<evidence type="ECO:0000313" key="4">
    <source>
        <dbReference type="Proteomes" id="UP000464214"/>
    </source>
</evidence>
<dbReference type="InterPro" id="IPR026444">
    <property type="entry name" value="Secre_tail"/>
</dbReference>
<dbReference type="KEGG" id="nib:GU926_03350"/>
<sequence length="440" mass="48531">MKLKSNYAAVFLTLVALGGFTSSKAVAQKKKKALAQEKTTFHVFKDQNGQLVEVDTLVQLTEAQLAKHQQLLYMVRQQHNGKDILFLRPSKAGSDTLRIRGFARTFTGLEGQEGARHQLLRTLEDSTKERTVKLRIIKKENDTFYALDTTLVVPAGVSQMTAMKGLKLDERSMTALGAKPLETSEFTVGDGLTATRIFSKEGKNTVKAITIQSISSDSSFKIVNGKITVSGQEGRRWVTSLDEKDNPLLGHTFYLRKSLNGDSLAPSKLLGVPDSMFRIRIDSLFANRSIFIEKDSASGIKVVRIRENGKLGDVANFRLAVPAKGETRQIIVLRSSPTTIGKKGIQATGSKEAKAGKEMEVRLYPNPTSGRFTVSFTIDKKSDTRLRVVDSTGKTVLEENAGLQKGTFTRDLDLSRFGKGVYILQILSGKNVRSERIVVQ</sequence>
<dbReference type="AlphaFoldDB" id="A0A6P1NS79"/>
<proteinExistence type="predicted"/>
<evidence type="ECO:0000313" key="3">
    <source>
        <dbReference type="EMBL" id="QHL86527.1"/>
    </source>
</evidence>
<dbReference type="EMBL" id="CP047897">
    <property type="protein sequence ID" value="QHL86527.1"/>
    <property type="molecule type" value="Genomic_DNA"/>
</dbReference>
<accession>A0A6P1NS79</accession>
<dbReference type="Pfam" id="PF18962">
    <property type="entry name" value="Por_Secre_tail"/>
    <property type="match status" value="1"/>
</dbReference>
<organism evidence="3 4">
    <name type="scientific">Nibribacter ruber</name>
    <dbReference type="NCBI Taxonomy" id="2698458"/>
    <lineage>
        <taxon>Bacteria</taxon>
        <taxon>Pseudomonadati</taxon>
        <taxon>Bacteroidota</taxon>
        <taxon>Cytophagia</taxon>
        <taxon>Cytophagales</taxon>
        <taxon>Hymenobacteraceae</taxon>
        <taxon>Nibribacter</taxon>
    </lineage>
</organism>
<feature type="signal peptide" evidence="1">
    <location>
        <begin position="1"/>
        <end position="27"/>
    </location>
</feature>
<reference evidence="3 4" key="1">
    <citation type="submission" date="2020-01" db="EMBL/GenBank/DDBJ databases">
        <authorList>
            <person name="Kim M."/>
        </authorList>
    </citation>
    <scope>NUCLEOTIDE SEQUENCE [LARGE SCALE GENOMIC DNA]</scope>
    <source>
        <strain evidence="3 4">BT10</strain>
    </source>
</reference>
<feature type="domain" description="Secretion system C-terminal sorting" evidence="2">
    <location>
        <begin position="363"/>
        <end position="439"/>
    </location>
</feature>
<protein>
    <submittedName>
        <fullName evidence="3">T9SS type A sorting domain-containing protein</fullName>
    </submittedName>
</protein>
<dbReference type="Proteomes" id="UP000464214">
    <property type="component" value="Chromosome"/>
</dbReference>
<dbReference type="NCBIfam" id="TIGR04183">
    <property type="entry name" value="Por_Secre_tail"/>
    <property type="match status" value="1"/>
</dbReference>
<keyword evidence="1" id="KW-0732">Signal</keyword>
<feature type="chain" id="PRO_5027004989" evidence="1">
    <location>
        <begin position="28"/>
        <end position="440"/>
    </location>
</feature>
<name>A0A6P1NS79_9BACT</name>